<gene>
    <name evidence="2" type="ORF">HMPREF0653_00310</name>
</gene>
<dbReference type="CDD" id="cd04301">
    <property type="entry name" value="NAT_SF"/>
    <property type="match status" value="1"/>
</dbReference>
<dbReference type="PROSITE" id="PS51186">
    <property type="entry name" value="GNAT"/>
    <property type="match status" value="1"/>
</dbReference>
<dbReference type="InterPro" id="IPR000182">
    <property type="entry name" value="GNAT_dom"/>
</dbReference>
<proteinExistence type="predicted"/>
<reference evidence="2 3" key="1">
    <citation type="submission" date="2013-06" db="EMBL/GenBank/DDBJ databases">
        <authorList>
            <person name="Weinstock G."/>
            <person name="Sodergren E."/>
            <person name="Lobos E.A."/>
            <person name="Fulton L."/>
            <person name="Fulton R."/>
            <person name="Courtney L."/>
            <person name="Fronick C."/>
            <person name="O'Laughlin M."/>
            <person name="Godfrey J."/>
            <person name="Wilson R.M."/>
            <person name="Miner T."/>
            <person name="Farmer C."/>
            <person name="Delehaunty K."/>
            <person name="Cordes M."/>
            <person name="Minx P."/>
            <person name="Tomlinson C."/>
            <person name="Chen J."/>
            <person name="Wollam A."/>
            <person name="Pepin K.H."/>
            <person name="Bhonagiri V."/>
            <person name="Zhang X."/>
            <person name="Warren W."/>
            <person name="Mitreva M."/>
            <person name="Mardis E.R."/>
            <person name="Wilson R.K."/>
        </authorList>
    </citation>
    <scope>NUCLEOTIDE SEQUENCE [LARGE SCALE GENOMIC DNA]</scope>
    <source>
        <strain evidence="2 3">ATCC 29426</strain>
    </source>
</reference>
<name>A0ABN0NV35_9BACT</name>
<comment type="caution">
    <text evidence="2">The sequence shown here is derived from an EMBL/GenBank/DDBJ whole genome shotgun (WGS) entry which is preliminary data.</text>
</comment>
<dbReference type="Proteomes" id="UP000016660">
    <property type="component" value="Unassembled WGS sequence"/>
</dbReference>
<protein>
    <submittedName>
        <fullName evidence="2">Acetyltransferase, GNAT family</fullName>
    </submittedName>
</protein>
<dbReference type="SUPFAM" id="SSF55729">
    <property type="entry name" value="Acyl-CoA N-acyltransferases (Nat)"/>
    <property type="match status" value="1"/>
</dbReference>
<dbReference type="InterPro" id="IPR016181">
    <property type="entry name" value="Acyl_CoA_acyltransferase"/>
</dbReference>
<dbReference type="PANTHER" id="PTHR43415:SF3">
    <property type="entry name" value="GNAT-FAMILY ACETYLTRANSFERASE"/>
    <property type="match status" value="1"/>
</dbReference>
<evidence type="ECO:0000313" key="3">
    <source>
        <dbReference type="Proteomes" id="UP000016660"/>
    </source>
</evidence>
<accession>A0ABN0NV35</accession>
<sequence>MKEKGLACSQKGEIAVTTTNYSLQSYNEKQGDACFIFQTICISLQYNRDFNEMRDIRIEKGINKDNALLLCEWSNEQGKEFQKQWIGSEISYPLDYDKIKDLGNVFSIFNQGEFIGMIQEVRIGKDNIHIGRFVIDPRKTGLGFGTEALKRFVDFILEDDNIKSISLTVFDFNQKAKRIYEKLGFEINEVIESPRLKYIMKRCR</sequence>
<dbReference type="GeneID" id="91082624"/>
<dbReference type="EMBL" id="AWUY01000021">
    <property type="protein sequence ID" value="ERJ80640.1"/>
    <property type="molecule type" value="Genomic_DNA"/>
</dbReference>
<evidence type="ECO:0000313" key="2">
    <source>
        <dbReference type="EMBL" id="ERJ80640.1"/>
    </source>
</evidence>
<keyword evidence="3" id="KW-1185">Reference proteome</keyword>
<dbReference type="PANTHER" id="PTHR43415">
    <property type="entry name" value="SPERMIDINE N(1)-ACETYLTRANSFERASE"/>
    <property type="match status" value="1"/>
</dbReference>
<dbReference type="RefSeq" id="WP_021669205.1">
    <property type="nucleotide sequence ID" value="NZ_BAIS01000012.1"/>
</dbReference>
<feature type="domain" description="N-acetyltransferase" evidence="1">
    <location>
        <begin position="51"/>
        <end position="204"/>
    </location>
</feature>
<evidence type="ECO:0000259" key="1">
    <source>
        <dbReference type="PROSITE" id="PS51186"/>
    </source>
</evidence>
<dbReference type="Gene3D" id="3.40.630.30">
    <property type="match status" value="1"/>
</dbReference>
<dbReference type="Pfam" id="PF00583">
    <property type="entry name" value="Acetyltransf_1"/>
    <property type="match status" value="1"/>
</dbReference>
<organism evidence="2 3">
    <name type="scientific">Prevotella disiens JCM 6334 = ATCC 29426</name>
    <dbReference type="NCBI Taxonomy" id="1235811"/>
    <lineage>
        <taxon>Bacteria</taxon>
        <taxon>Pseudomonadati</taxon>
        <taxon>Bacteroidota</taxon>
        <taxon>Bacteroidia</taxon>
        <taxon>Bacteroidales</taxon>
        <taxon>Prevotellaceae</taxon>
        <taxon>Prevotella</taxon>
    </lineage>
</organism>